<dbReference type="PANTHER" id="PTHR33420">
    <property type="entry name" value="FIMBRIAL SUBUNIT ELFA-RELATED"/>
    <property type="match status" value="1"/>
</dbReference>
<dbReference type="PANTHER" id="PTHR33420:SF3">
    <property type="entry name" value="FIMBRIAL SUBUNIT ELFA"/>
    <property type="match status" value="1"/>
</dbReference>
<evidence type="ECO:0000256" key="2">
    <source>
        <dbReference type="ARBA" id="ARBA00006671"/>
    </source>
</evidence>
<accession>A0ABT7N8N4</accession>
<keyword evidence="7" id="KW-1185">Reference proteome</keyword>
<gene>
    <name evidence="6" type="ORF">QTH91_07310</name>
</gene>
<dbReference type="InterPro" id="IPR008966">
    <property type="entry name" value="Adhesion_dom_sf"/>
</dbReference>
<proteinExistence type="inferred from homology"/>
<dbReference type="SUPFAM" id="SSF49401">
    <property type="entry name" value="Bacterial adhesins"/>
    <property type="match status" value="1"/>
</dbReference>
<dbReference type="Proteomes" id="UP001174908">
    <property type="component" value="Unassembled WGS sequence"/>
</dbReference>
<feature type="chain" id="PRO_5046390849" evidence="5">
    <location>
        <begin position="24"/>
        <end position="185"/>
    </location>
</feature>
<sequence length="185" mass="18242">MKFNLSAVAIVAAATFASIGAQAADGTITFNGTVTDTTCSINGAAAGAGDKTITLPSVSKASLAAAGQTAGTSSPADIKFALTGCTGSATKVVARFENGPTVDQASGRLVNTAGAGAATNVQIELLNKDQQPINVTTNSNNAVAANGATIASGAANLVYYGRYYATGAATAGSVSSTVQYTMQYQ</sequence>
<evidence type="ECO:0000256" key="4">
    <source>
        <dbReference type="ARBA" id="ARBA00023263"/>
    </source>
</evidence>
<dbReference type="EMBL" id="JASZYV010000001">
    <property type="protein sequence ID" value="MDM0044283.1"/>
    <property type="molecule type" value="Genomic_DNA"/>
</dbReference>
<name>A0ABT7N8N4_9BURK</name>
<dbReference type="Gene3D" id="2.60.40.1090">
    <property type="entry name" value="Fimbrial-type adhesion domain"/>
    <property type="match status" value="1"/>
</dbReference>
<dbReference type="RefSeq" id="WP_286659329.1">
    <property type="nucleotide sequence ID" value="NZ_JASZYV010000001.1"/>
</dbReference>
<dbReference type="InterPro" id="IPR050263">
    <property type="entry name" value="Bact_Fimbrial_Adh_Pro"/>
</dbReference>
<dbReference type="InterPro" id="IPR039458">
    <property type="entry name" value="FimA-like"/>
</dbReference>
<evidence type="ECO:0000256" key="3">
    <source>
        <dbReference type="ARBA" id="ARBA00022729"/>
    </source>
</evidence>
<evidence type="ECO:0000313" key="6">
    <source>
        <dbReference type="EMBL" id="MDM0044283.1"/>
    </source>
</evidence>
<keyword evidence="4" id="KW-0281">Fimbrium</keyword>
<dbReference type="Pfam" id="PF16970">
    <property type="entry name" value="FimA"/>
    <property type="match status" value="1"/>
</dbReference>
<comment type="caution">
    <text evidence="6">The sequence shown here is derived from an EMBL/GenBank/DDBJ whole genome shotgun (WGS) entry which is preliminary data.</text>
</comment>
<dbReference type="InterPro" id="IPR036937">
    <property type="entry name" value="Adhesion_dom_fimbrial_sf"/>
</dbReference>
<keyword evidence="3 5" id="KW-0732">Signal</keyword>
<evidence type="ECO:0000256" key="5">
    <source>
        <dbReference type="SAM" id="SignalP"/>
    </source>
</evidence>
<feature type="signal peptide" evidence="5">
    <location>
        <begin position="1"/>
        <end position="23"/>
    </location>
</feature>
<reference evidence="6" key="1">
    <citation type="submission" date="2023-06" db="EMBL/GenBank/DDBJ databases">
        <authorList>
            <person name="Jiang Y."/>
            <person name="Liu Q."/>
        </authorList>
    </citation>
    <scope>NUCLEOTIDE SEQUENCE</scope>
    <source>
        <strain evidence="6">CGMCC 1.12089</strain>
    </source>
</reference>
<comment type="subcellular location">
    <subcellularLocation>
        <location evidence="1">Fimbrium</location>
    </subcellularLocation>
</comment>
<comment type="similarity">
    <text evidence="2">Belongs to the fimbrial protein family.</text>
</comment>
<protein>
    <submittedName>
        <fullName evidence="6">Fimbrial protein</fullName>
    </submittedName>
</protein>
<organism evidence="6 7">
    <name type="scientific">Variovorax dokdonensis</name>
    <dbReference type="NCBI Taxonomy" id="344883"/>
    <lineage>
        <taxon>Bacteria</taxon>
        <taxon>Pseudomonadati</taxon>
        <taxon>Pseudomonadota</taxon>
        <taxon>Betaproteobacteria</taxon>
        <taxon>Burkholderiales</taxon>
        <taxon>Comamonadaceae</taxon>
        <taxon>Variovorax</taxon>
    </lineage>
</organism>
<evidence type="ECO:0000256" key="1">
    <source>
        <dbReference type="ARBA" id="ARBA00004561"/>
    </source>
</evidence>
<evidence type="ECO:0000313" key="7">
    <source>
        <dbReference type="Proteomes" id="UP001174908"/>
    </source>
</evidence>